<proteinExistence type="inferred from homology"/>
<evidence type="ECO:0000256" key="2">
    <source>
        <dbReference type="ARBA" id="ARBA00007401"/>
    </source>
</evidence>
<dbReference type="SUPFAM" id="SSF49785">
    <property type="entry name" value="Galactose-binding domain-like"/>
    <property type="match status" value="1"/>
</dbReference>
<comment type="catalytic activity">
    <reaction evidence="1">
        <text>Hydrolysis of terminal non-reducing beta-D-galactose residues in beta-D-galactosides.</text>
        <dbReference type="EC" id="3.2.1.23"/>
    </reaction>
</comment>
<sequence>MTLDLTRIADPRVVSENRMPAHSDHRWFRDGVEAASGTSSFEQLLSGRWKFHYAPSPADTVEGFASPDFDASGWDEIPVPAHIQLQGYDRPQYVNVQYPWDGHEQVEPGQIPTLFNPVASYRRTFALEQPLEAGETVSIVFEGAESAIAVWCNGVYIGYATDSFTPSEFDVTDALVAGENVLAAQVIKWSSGSWLEDQDMYRFSGLFRDVVLRRRPAVHAEDLRVTTALADDTASAEVRLAVALRGEGTVSARLEGVGELLSADDGALVVRVEEPELWSPERPFLYELLIEVRDAAGEVTEVVPQQVGIRRFAIDDGLLTLNGRRVVFHGVNRHEFGLEGRVMTREQTEEDLRALKRINVNAIRTSHYPNNSFFYELADRYGFLVIDEMNLETHGMWDRLRYLGAGDDEAFPGDRAEWVPALLDRAASMLERDKNHPSVVMWSCGNESYGGTGILAVADWFRAHDTRPVHYEGVDWDPRHPETSDVLSRMYTPARELPAYLAEHPGKPLILCEYAHAMGNSFGAVDEYLDLAYREPRFQGAFIWDFSDQAIALVDPDGRSYFGYGGDCGDAPNDGDFCGDGIFFADHTPSPKAQEVAKLYQGLVVTVERDAFTVESRLLATRSSEYECRVTLSREGEVLETTTVPTDVAPGERATHPLPVTVPDAAGEYAVEVSFRLREATSWADAGHEAAWGQGSSAPGRHPPAWAPSRSGSCGASTTRACTARTSTRCSPACTAVSCRTATERAPTAAAN</sequence>
<dbReference type="Pfam" id="PF16353">
    <property type="entry name" value="LacZ_4"/>
    <property type="match status" value="1"/>
</dbReference>
<dbReference type="SUPFAM" id="SSF49303">
    <property type="entry name" value="beta-Galactosidase/glucuronidase domain"/>
    <property type="match status" value="2"/>
</dbReference>
<accession>A0ABQ6JRY1</accession>
<evidence type="ECO:0000259" key="9">
    <source>
        <dbReference type="Pfam" id="PF02836"/>
    </source>
</evidence>
<comment type="similarity">
    <text evidence="2 6">Belongs to the glycosyl hydrolase 2 family.</text>
</comment>
<feature type="domain" description="Beta-galactosidase" evidence="11">
    <location>
        <begin position="612"/>
        <end position="694"/>
    </location>
</feature>
<dbReference type="InterPro" id="IPR023232">
    <property type="entry name" value="Glyco_hydro_2_AS"/>
</dbReference>
<dbReference type="RefSeq" id="WP_284298887.1">
    <property type="nucleotide sequence ID" value="NZ_BSVA01000001.1"/>
</dbReference>
<dbReference type="Gene3D" id="2.60.120.260">
    <property type="entry name" value="Galactose-binding domain-like"/>
    <property type="match status" value="1"/>
</dbReference>
<evidence type="ECO:0000259" key="10">
    <source>
        <dbReference type="Pfam" id="PF02837"/>
    </source>
</evidence>
<feature type="region of interest" description="Disordered" evidence="7">
    <location>
        <begin position="689"/>
        <end position="718"/>
    </location>
</feature>
<evidence type="ECO:0000313" key="13">
    <source>
        <dbReference type="Proteomes" id="UP001157069"/>
    </source>
</evidence>
<dbReference type="Gene3D" id="2.60.40.10">
    <property type="entry name" value="Immunoglobulins"/>
    <property type="match status" value="2"/>
</dbReference>
<dbReference type="EMBL" id="BSVA01000001">
    <property type="protein sequence ID" value="GMA90893.1"/>
    <property type="molecule type" value="Genomic_DNA"/>
</dbReference>
<dbReference type="Gene3D" id="3.20.20.80">
    <property type="entry name" value="Glycosidases"/>
    <property type="match status" value="1"/>
</dbReference>
<dbReference type="PROSITE" id="PS00608">
    <property type="entry name" value="GLYCOSYL_HYDROL_F2_2"/>
    <property type="match status" value="1"/>
</dbReference>
<feature type="domain" description="Glycoside hydrolase family 2 catalytic" evidence="9">
    <location>
        <begin position="313"/>
        <end position="602"/>
    </location>
</feature>
<evidence type="ECO:0000256" key="7">
    <source>
        <dbReference type="SAM" id="MobiDB-lite"/>
    </source>
</evidence>
<dbReference type="InterPro" id="IPR032312">
    <property type="entry name" value="LacZ_4"/>
</dbReference>
<dbReference type="InterPro" id="IPR008979">
    <property type="entry name" value="Galactose-bd-like_sf"/>
</dbReference>
<dbReference type="InterPro" id="IPR006103">
    <property type="entry name" value="Glyco_hydro_2_cat"/>
</dbReference>
<evidence type="ECO:0000256" key="1">
    <source>
        <dbReference type="ARBA" id="ARBA00001412"/>
    </source>
</evidence>
<dbReference type="Pfam" id="PF02836">
    <property type="entry name" value="Glyco_hydro_2_C"/>
    <property type="match status" value="1"/>
</dbReference>
<dbReference type="PANTHER" id="PTHR46323">
    <property type="entry name" value="BETA-GALACTOSIDASE"/>
    <property type="match status" value="1"/>
</dbReference>
<gene>
    <name evidence="12" type="ORF">GCM10025869_14220</name>
</gene>
<evidence type="ECO:0000259" key="8">
    <source>
        <dbReference type="Pfam" id="PF00703"/>
    </source>
</evidence>
<dbReference type="InterPro" id="IPR006102">
    <property type="entry name" value="Ig-like_GH2"/>
</dbReference>
<dbReference type="InterPro" id="IPR013783">
    <property type="entry name" value="Ig-like_fold"/>
</dbReference>
<feature type="domain" description="Glycoside hydrolase family 2 immunoglobulin-like beta-sandwich" evidence="8">
    <location>
        <begin position="218"/>
        <end position="310"/>
    </location>
</feature>
<evidence type="ECO:0000256" key="6">
    <source>
        <dbReference type="RuleBase" id="RU361154"/>
    </source>
</evidence>
<keyword evidence="4 6" id="KW-0378">Hydrolase</keyword>
<dbReference type="Pfam" id="PF02837">
    <property type="entry name" value="Glyco_hydro_2_N"/>
    <property type="match status" value="1"/>
</dbReference>
<dbReference type="PRINTS" id="PR00132">
    <property type="entry name" value="GLHYDRLASE2"/>
</dbReference>
<evidence type="ECO:0000259" key="11">
    <source>
        <dbReference type="Pfam" id="PF16353"/>
    </source>
</evidence>
<dbReference type="Proteomes" id="UP001157069">
    <property type="component" value="Unassembled WGS sequence"/>
</dbReference>
<feature type="domain" description="Glycosyl hydrolases family 2 sugar binding" evidence="10">
    <location>
        <begin position="45"/>
        <end position="216"/>
    </location>
</feature>
<dbReference type="InterPro" id="IPR017853">
    <property type="entry name" value="GH"/>
</dbReference>
<keyword evidence="5 6" id="KW-0326">Glycosidase</keyword>
<dbReference type="InterPro" id="IPR006101">
    <property type="entry name" value="Glyco_hydro_2"/>
</dbReference>
<dbReference type="SUPFAM" id="SSF51445">
    <property type="entry name" value="(Trans)glycosidases"/>
    <property type="match status" value="1"/>
</dbReference>
<comment type="caution">
    <text evidence="12">The sequence shown here is derived from an EMBL/GenBank/DDBJ whole genome shotgun (WGS) entry which is preliminary data.</text>
</comment>
<protein>
    <recommendedName>
        <fullName evidence="3">beta-galactosidase</fullName>
        <ecNumber evidence="3">3.2.1.23</ecNumber>
    </recommendedName>
</protein>
<reference evidence="13" key="1">
    <citation type="journal article" date="2019" name="Int. J. Syst. Evol. Microbiol.">
        <title>The Global Catalogue of Microorganisms (GCM) 10K type strain sequencing project: providing services to taxonomists for standard genome sequencing and annotation.</title>
        <authorList>
            <consortium name="The Broad Institute Genomics Platform"/>
            <consortium name="The Broad Institute Genome Sequencing Center for Infectious Disease"/>
            <person name="Wu L."/>
            <person name="Ma J."/>
        </authorList>
    </citation>
    <scope>NUCLEOTIDE SEQUENCE [LARGE SCALE GENOMIC DNA]</scope>
    <source>
        <strain evidence="13">NBRC 108755</strain>
    </source>
</reference>
<name>A0ABQ6JRY1_9MICO</name>
<dbReference type="InterPro" id="IPR023230">
    <property type="entry name" value="Glyco_hydro_2_CS"/>
</dbReference>
<dbReference type="InterPro" id="IPR050347">
    <property type="entry name" value="Bact_Beta-galactosidase"/>
</dbReference>
<dbReference type="PROSITE" id="PS00719">
    <property type="entry name" value="GLYCOSYL_HYDROL_F2_1"/>
    <property type="match status" value="1"/>
</dbReference>
<dbReference type="EC" id="3.2.1.23" evidence="3"/>
<dbReference type="PANTHER" id="PTHR46323:SF2">
    <property type="entry name" value="BETA-GALACTOSIDASE"/>
    <property type="match status" value="1"/>
</dbReference>
<keyword evidence="13" id="KW-1185">Reference proteome</keyword>
<evidence type="ECO:0000313" key="12">
    <source>
        <dbReference type="EMBL" id="GMA90893.1"/>
    </source>
</evidence>
<dbReference type="InterPro" id="IPR036156">
    <property type="entry name" value="Beta-gal/glucu_dom_sf"/>
</dbReference>
<organism evidence="12 13">
    <name type="scientific">Homoserinibacter gongjuensis</name>
    <dbReference type="NCBI Taxonomy" id="1162968"/>
    <lineage>
        <taxon>Bacteria</taxon>
        <taxon>Bacillati</taxon>
        <taxon>Actinomycetota</taxon>
        <taxon>Actinomycetes</taxon>
        <taxon>Micrococcales</taxon>
        <taxon>Microbacteriaceae</taxon>
        <taxon>Homoserinibacter</taxon>
    </lineage>
</organism>
<evidence type="ECO:0000256" key="4">
    <source>
        <dbReference type="ARBA" id="ARBA00022801"/>
    </source>
</evidence>
<dbReference type="InterPro" id="IPR006104">
    <property type="entry name" value="Glyco_hydro_2_N"/>
</dbReference>
<evidence type="ECO:0000256" key="5">
    <source>
        <dbReference type="ARBA" id="ARBA00023295"/>
    </source>
</evidence>
<dbReference type="Pfam" id="PF00703">
    <property type="entry name" value="Glyco_hydro_2"/>
    <property type="match status" value="1"/>
</dbReference>
<evidence type="ECO:0000256" key="3">
    <source>
        <dbReference type="ARBA" id="ARBA00012756"/>
    </source>
</evidence>